<keyword evidence="2 6" id="KW-0479">Metal-binding</keyword>
<evidence type="ECO:0000256" key="5">
    <source>
        <dbReference type="ARBA" id="ARBA00023033"/>
    </source>
</evidence>
<feature type="domain" description="Amidohydrolase-related" evidence="8">
    <location>
        <begin position="81"/>
        <end position="438"/>
    </location>
</feature>
<dbReference type="Gene3D" id="3.20.20.140">
    <property type="entry name" value="Metal-dependent hydrolases"/>
    <property type="match status" value="1"/>
</dbReference>
<proteinExistence type="inferred from homology"/>
<evidence type="ECO:0000256" key="7">
    <source>
        <dbReference type="SAM" id="MobiDB-lite"/>
    </source>
</evidence>
<name>A0A365MNU7_GIBIN</name>
<dbReference type="Gene3D" id="1.10.630.10">
    <property type="entry name" value="Cytochrome P450"/>
    <property type="match status" value="1"/>
</dbReference>
<dbReference type="InterPro" id="IPR017972">
    <property type="entry name" value="Cyt_P450_CS"/>
</dbReference>
<dbReference type="GO" id="GO:0005506">
    <property type="term" value="F:iron ion binding"/>
    <property type="evidence" value="ECO:0007669"/>
    <property type="project" value="InterPro"/>
</dbReference>
<dbReference type="SUPFAM" id="SSF51338">
    <property type="entry name" value="Composite domain of metallo-dependent hydrolases"/>
    <property type="match status" value="1"/>
</dbReference>
<dbReference type="Proteomes" id="UP000251714">
    <property type="component" value="Unassembled WGS sequence"/>
</dbReference>
<comment type="similarity">
    <text evidence="1">Belongs to the cytochrome P450 family.</text>
</comment>
<gene>
    <name evidence="9" type="ORF">FPRO05_06156</name>
</gene>
<dbReference type="PANTHER" id="PTHR46300:SF2">
    <property type="entry name" value="CYTOCHROME P450 MONOOXYGENASE ALNH-RELATED"/>
    <property type="match status" value="1"/>
</dbReference>
<dbReference type="InterPro" id="IPR011059">
    <property type="entry name" value="Metal-dep_hydrolase_composite"/>
</dbReference>
<evidence type="ECO:0000256" key="3">
    <source>
        <dbReference type="ARBA" id="ARBA00023002"/>
    </source>
</evidence>
<dbReference type="PROSITE" id="PS00086">
    <property type="entry name" value="CYTOCHROME_P450"/>
    <property type="match status" value="1"/>
</dbReference>
<accession>A0A365MNU7</accession>
<evidence type="ECO:0000256" key="2">
    <source>
        <dbReference type="ARBA" id="ARBA00022723"/>
    </source>
</evidence>
<evidence type="ECO:0000256" key="6">
    <source>
        <dbReference type="PIRSR" id="PIRSR602401-1"/>
    </source>
</evidence>
<dbReference type="PANTHER" id="PTHR46300">
    <property type="entry name" value="P450, PUTATIVE (EUROFUNG)-RELATED-RELATED"/>
    <property type="match status" value="1"/>
</dbReference>
<evidence type="ECO:0000259" key="8">
    <source>
        <dbReference type="Pfam" id="PF01979"/>
    </source>
</evidence>
<evidence type="ECO:0000256" key="1">
    <source>
        <dbReference type="ARBA" id="ARBA00010617"/>
    </source>
</evidence>
<keyword evidence="3" id="KW-0560">Oxidoreductase</keyword>
<reference evidence="9 10" key="1">
    <citation type="submission" date="2017-12" db="EMBL/GenBank/DDBJ databases">
        <title>Genome sequence of the mycotoxigenic crop pathogen Fusarium proliferatum, strain ITEM 2341 from Date Palm.</title>
        <authorList>
            <person name="Almiman B.F."/>
            <person name="Shittu T.A."/>
            <person name="Muthumeenakshi S."/>
            <person name="Baroncelli R."/>
            <person name="Sreenivasaprasada S."/>
        </authorList>
    </citation>
    <scope>NUCLEOTIDE SEQUENCE [LARGE SCALE GENOMIC DNA]</scope>
    <source>
        <strain evidence="9 10">ITEM 2341</strain>
    </source>
</reference>
<protein>
    <recommendedName>
        <fullName evidence="8">Amidohydrolase-related domain-containing protein</fullName>
    </recommendedName>
</protein>
<dbReference type="GO" id="GO:0016810">
    <property type="term" value="F:hydrolase activity, acting on carbon-nitrogen (but not peptide) bonds"/>
    <property type="evidence" value="ECO:0007669"/>
    <property type="project" value="InterPro"/>
</dbReference>
<organism evidence="9 10">
    <name type="scientific">Gibberella intermedia</name>
    <name type="common">Bulb rot disease fungus</name>
    <name type="synonym">Fusarium proliferatum</name>
    <dbReference type="NCBI Taxonomy" id="948311"/>
    <lineage>
        <taxon>Eukaryota</taxon>
        <taxon>Fungi</taxon>
        <taxon>Dikarya</taxon>
        <taxon>Ascomycota</taxon>
        <taxon>Pezizomycotina</taxon>
        <taxon>Sordariomycetes</taxon>
        <taxon>Hypocreomycetidae</taxon>
        <taxon>Hypocreales</taxon>
        <taxon>Nectriaceae</taxon>
        <taxon>Fusarium</taxon>
        <taxon>Fusarium fujikuroi species complex</taxon>
    </lineage>
</organism>
<dbReference type="EMBL" id="PKMI01000072">
    <property type="protein sequence ID" value="RBA10220.1"/>
    <property type="molecule type" value="Genomic_DNA"/>
</dbReference>
<dbReference type="InterPro" id="IPR036396">
    <property type="entry name" value="Cyt_P450_sf"/>
</dbReference>
<dbReference type="AlphaFoldDB" id="A0A365MNU7"/>
<comment type="caution">
    <text evidence="9">The sequence shown here is derived from an EMBL/GenBank/DDBJ whole genome shotgun (WGS) entry which is preliminary data.</text>
</comment>
<keyword evidence="6" id="KW-0349">Heme</keyword>
<dbReference type="Pfam" id="PF01979">
    <property type="entry name" value="Amidohydro_1"/>
    <property type="match status" value="1"/>
</dbReference>
<feature type="binding site" description="axial binding residue" evidence="6">
    <location>
        <position position="978"/>
    </location>
    <ligand>
        <name>heme</name>
        <dbReference type="ChEBI" id="CHEBI:30413"/>
    </ligand>
    <ligandPart>
        <name>Fe</name>
        <dbReference type="ChEBI" id="CHEBI:18248"/>
    </ligandPart>
</feature>
<evidence type="ECO:0000313" key="10">
    <source>
        <dbReference type="Proteomes" id="UP000251714"/>
    </source>
</evidence>
<evidence type="ECO:0000313" key="9">
    <source>
        <dbReference type="EMBL" id="RBA10220.1"/>
    </source>
</evidence>
<dbReference type="Gene3D" id="2.30.40.10">
    <property type="entry name" value="Urease, subunit C, domain 1"/>
    <property type="match status" value="1"/>
</dbReference>
<comment type="cofactor">
    <cofactor evidence="6">
        <name>heme</name>
        <dbReference type="ChEBI" id="CHEBI:30413"/>
    </cofactor>
</comment>
<dbReference type="SUPFAM" id="SSF48264">
    <property type="entry name" value="Cytochrome P450"/>
    <property type="match status" value="1"/>
</dbReference>
<dbReference type="InterPro" id="IPR002401">
    <property type="entry name" value="Cyt_P450_E_grp-I"/>
</dbReference>
<dbReference type="Pfam" id="PF00067">
    <property type="entry name" value="p450"/>
    <property type="match status" value="1"/>
</dbReference>
<keyword evidence="4 6" id="KW-0408">Iron</keyword>
<dbReference type="InterPro" id="IPR006680">
    <property type="entry name" value="Amidohydro-rel"/>
</dbReference>
<dbReference type="GO" id="GO:0004497">
    <property type="term" value="F:monooxygenase activity"/>
    <property type="evidence" value="ECO:0007669"/>
    <property type="project" value="UniProtKB-KW"/>
</dbReference>
<dbReference type="InterPro" id="IPR050364">
    <property type="entry name" value="Cytochrome_P450_fung"/>
</dbReference>
<dbReference type="PRINTS" id="PR00463">
    <property type="entry name" value="EP450I"/>
</dbReference>
<keyword evidence="5" id="KW-0503">Monooxygenase</keyword>
<sequence>MKFEPVISIAASLVCNAAGVTASSKLFSGATIIAWDESEPEPRVLRDGYLLVEDDRIAKVTTSKPSRLPRDTEVIDATGQIISPGFIDTHRHGWQTAFKTLGSNTTLAQYFGRYGEFAAAPHFNAEDVYWGQLAGLLEALNAGVTTSLDHAHHTWSNETAYAGLNASVESGARVFWAYTFHDVPTLNYTVNDQIPNFIEIAESGLLQHSNVQLGIAYDSFGPNPPDVAKQVANLAREFNVSVVTTHSLAGPFGVSNLPEDVHSFDLLNTSIPVVFSHGSFLTATGANLLRQTNQYLSITPESEMHYGHTHPHSYYIQDQAALGVDTHFTYSTDILTQARIWVQSVRYFFFDKVLSGWEVPKNNPMSVVQAFSLATRAGGLALRRSELGVIREGAKADLIVWNAAESPSLLGWTDPIAAIMLHASIGDILHVMVNGDFVKRDGKLAISHYSTIRRRFLDSARRIKSVYRDFNYPNLDGEFNGGGFYYGEARVADTERGESNGLILNITKPRLIMLQTIPMPSRELTIALAVLSLLIVLVQRAGSRRRETKQLLPLPPSPPCTNIIAGHLPTVLKAAKEHRQHLLFQKWAEEYGEVFFVQLGTIQEYFINSDQAVRAIFDKAAAQTSERPRWIVSNEQICNRLNLLLLSSSEKAWKSQRKATTFGLTNLNLADAGLPFLHFETLKFLNDIAQNPNKGADPQSLWSSIGRYTYSTFSSQIFGLDVPEDNSPVIDYIFETGLAQILGMLPGYYLVDTFNILDKLPLFLKPWERDAKARHKRDYKWCCDKLKKVKSQIDAGEAPPHMTFIRRVIEDPNHLGLDSLEDASYLGMMLIIGASDTSRISTWSFLEAMLTFPDVCNKARKVIDSAVGDRVPVFEDLERVPYIRQVMKESWRWRPPVALGHPHTTTRDIMYKNYRIPKGARIHLNAWAIHRDSTRYPDPENFIPERFEGDTRSSQESAASPDVSKRDHFVFGAGRRICPGYHVADRSFAVSVMRILWAFDISLKPGTKLPLDPQSFPGDMPGNPGLELPVVLTVRSPERLATIQKEFEAAVQSRERMEPLAG</sequence>
<dbReference type="GO" id="GO:0016705">
    <property type="term" value="F:oxidoreductase activity, acting on paired donors, with incorporation or reduction of molecular oxygen"/>
    <property type="evidence" value="ECO:0007669"/>
    <property type="project" value="InterPro"/>
</dbReference>
<dbReference type="InterPro" id="IPR001128">
    <property type="entry name" value="Cyt_P450"/>
</dbReference>
<dbReference type="GO" id="GO:0020037">
    <property type="term" value="F:heme binding"/>
    <property type="evidence" value="ECO:0007669"/>
    <property type="project" value="InterPro"/>
</dbReference>
<feature type="region of interest" description="Disordered" evidence="7">
    <location>
        <begin position="942"/>
        <end position="961"/>
    </location>
</feature>
<dbReference type="InterPro" id="IPR032466">
    <property type="entry name" value="Metal_Hydrolase"/>
</dbReference>
<evidence type="ECO:0000256" key="4">
    <source>
        <dbReference type="ARBA" id="ARBA00023004"/>
    </source>
</evidence>
<feature type="compositionally biased region" description="Basic and acidic residues" evidence="7">
    <location>
        <begin position="942"/>
        <end position="953"/>
    </location>
</feature>
<dbReference type="SUPFAM" id="SSF51556">
    <property type="entry name" value="Metallo-dependent hydrolases"/>
    <property type="match status" value="1"/>
</dbReference>